<keyword evidence="5" id="KW-0498">Mitosis</keyword>
<dbReference type="AlphaFoldDB" id="A0A8K0P0Y2"/>
<name>A0A8K0P0Y2_LADFU</name>
<evidence type="ECO:0000259" key="10">
    <source>
        <dbReference type="Pfam" id="PF03800"/>
    </source>
</evidence>
<organism evidence="11 12">
    <name type="scientific">Ladona fulva</name>
    <name type="common">Scarce chaser dragonfly</name>
    <name type="synonym">Libellula fulva</name>
    <dbReference type="NCBI Taxonomy" id="123851"/>
    <lineage>
        <taxon>Eukaryota</taxon>
        <taxon>Metazoa</taxon>
        <taxon>Ecdysozoa</taxon>
        <taxon>Arthropoda</taxon>
        <taxon>Hexapoda</taxon>
        <taxon>Insecta</taxon>
        <taxon>Pterygota</taxon>
        <taxon>Palaeoptera</taxon>
        <taxon>Odonata</taxon>
        <taxon>Epiprocta</taxon>
        <taxon>Anisoptera</taxon>
        <taxon>Libelluloidea</taxon>
        <taxon>Libellulidae</taxon>
        <taxon>Ladona</taxon>
    </lineage>
</organism>
<comment type="caution">
    <text evidence="11">The sequence shown here is derived from an EMBL/GenBank/DDBJ whole genome shotgun (WGS) entry which is preliminary data.</text>
</comment>
<evidence type="ECO:0000256" key="1">
    <source>
        <dbReference type="ARBA" id="ARBA00004584"/>
    </source>
</evidence>
<dbReference type="InterPro" id="IPR038275">
    <property type="entry name" value="Nuf2_N_sf"/>
</dbReference>
<dbReference type="GO" id="GO:0051301">
    <property type="term" value="P:cell division"/>
    <property type="evidence" value="ECO:0007669"/>
    <property type="project" value="UniProtKB-KW"/>
</dbReference>
<reference evidence="11" key="1">
    <citation type="submission" date="2013-04" db="EMBL/GenBank/DDBJ databases">
        <authorList>
            <person name="Qu J."/>
            <person name="Murali S.C."/>
            <person name="Bandaranaike D."/>
            <person name="Bellair M."/>
            <person name="Blankenburg K."/>
            <person name="Chao H."/>
            <person name="Dinh H."/>
            <person name="Doddapaneni H."/>
            <person name="Downs B."/>
            <person name="Dugan-Rocha S."/>
            <person name="Elkadiri S."/>
            <person name="Gnanaolivu R.D."/>
            <person name="Hernandez B."/>
            <person name="Javaid M."/>
            <person name="Jayaseelan J.C."/>
            <person name="Lee S."/>
            <person name="Li M."/>
            <person name="Ming W."/>
            <person name="Munidasa M."/>
            <person name="Muniz J."/>
            <person name="Nguyen L."/>
            <person name="Ongeri F."/>
            <person name="Osuji N."/>
            <person name="Pu L.-L."/>
            <person name="Puazo M."/>
            <person name="Qu C."/>
            <person name="Quiroz J."/>
            <person name="Raj R."/>
            <person name="Weissenberger G."/>
            <person name="Xin Y."/>
            <person name="Zou X."/>
            <person name="Han Y."/>
            <person name="Richards S."/>
            <person name="Worley K."/>
            <person name="Muzny D."/>
            <person name="Gibbs R."/>
        </authorList>
    </citation>
    <scope>NUCLEOTIDE SEQUENCE</scope>
    <source>
        <strain evidence="11">Sampled in the wild</strain>
    </source>
</reference>
<protein>
    <recommendedName>
        <fullName evidence="10">Kinetochore protein Nuf2 N-terminal domain-containing protein</fullName>
    </recommendedName>
</protein>
<reference evidence="11" key="2">
    <citation type="submission" date="2017-10" db="EMBL/GenBank/DDBJ databases">
        <title>Ladona fulva Genome sequencing and assembly.</title>
        <authorList>
            <person name="Murali S."/>
            <person name="Richards S."/>
            <person name="Bandaranaike D."/>
            <person name="Bellair M."/>
            <person name="Blankenburg K."/>
            <person name="Chao H."/>
            <person name="Dinh H."/>
            <person name="Doddapaneni H."/>
            <person name="Dugan-Rocha S."/>
            <person name="Elkadiri S."/>
            <person name="Gnanaolivu R."/>
            <person name="Hernandez B."/>
            <person name="Skinner E."/>
            <person name="Javaid M."/>
            <person name="Lee S."/>
            <person name="Li M."/>
            <person name="Ming W."/>
            <person name="Munidasa M."/>
            <person name="Muniz J."/>
            <person name="Nguyen L."/>
            <person name="Hughes D."/>
            <person name="Osuji N."/>
            <person name="Pu L.-L."/>
            <person name="Puazo M."/>
            <person name="Qu C."/>
            <person name="Quiroz J."/>
            <person name="Raj R."/>
            <person name="Weissenberger G."/>
            <person name="Xin Y."/>
            <person name="Zou X."/>
            <person name="Han Y."/>
            <person name="Worley K."/>
            <person name="Muzny D."/>
            <person name="Gibbs R."/>
        </authorList>
    </citation>
    <scope>NUCLEOTIDE SEQUENCE</scope>
    <source>
        <strain evidence="11">Sampled in the wild</strain>
    </source>
</reference>
<keyword evidence="4" id="KW-0132">Cell division</keyword>
<evidence type="ECO:0000256" key="9">
    <source>
        <dbReference type="SAM" id="Coils"/>
    </source>
</evidence>
<keyword evidence="7" id="KW-0131">Cell cycle</keyword>
<keyword evidence="8" id="KW-0137">Centromere</keyword>
<proteinExistence type="inferred from homology"/>
<evidence type="ECO:0000256" key="8">
    <source>
        <dbReference type="ARBA" id="ARBA00023328"/>
    </source>
</evidence>
<evidence type="ECO:0000256" key="3">
    <source>
        <dbReference type="ARBA" id="ARBA00022454"/>
    </source>
</evidence>
<evidence type="ECO:0000256" key="7">
    <source>
        <dbReference type="ARBA" id="ARBA00023306"/>
    </source>
</evidence>
<keyword evidence="12" id="KW-1185">Reference proteome</keyword>
<keyword evidence="6 9" id="KW-0175">Coiled coil</keyword>
<evidence type="ECO:0000256" key="4">
    <source>
        <dbReference type="ARBA" id="ARBA00022618"/>
    </source>
</evidence>
<feature type="non-terminal residue" evidence="11">
    <location>
        <position position="1"/>
    </location>
</feature>
<evidence type="ECO:0000256" key="5">
    <source>
        <dbReference type="ARBA" id="ARBA00022776"/>
    </source>
</evidence>
<feature type="coiled-coil region" evidence="9">
    <location>
        <begin position="128"/>
        <end position="155"/>
    </location>
</feature>
<evidence type="ECO:0000313" key="12">
    <source>
        <dbReference type="Proteomes" id="UP000792457"/>
    </source>
</evidence>
<comment type="subcellular location">
    <subcellularLocation>
        <location evidence="1">Chromosome</location>
        <location evidence="1">Centromere</location>
    </subcellularLocation>
</comment>
<dbReference type="Pfam" id="PF03800">
    <property type="entry name" value="Nuf2"/>
    <property type="match status" value="1"/>
</dbReference>
<evidence type="ECO:0000313" key="11">
    <source>
        <dbReference type="EMBL" id="KAG8229401.1"/>
    </source>
</evidence>
<evidence type="ECO:0000256" key="6">
    <source>
        <dbReference type="ARBA" id="ARBA00023054"/>
    </source>
</evidence>
<dbReference type="Proteomes" id="UP000792457">
    <property type="component" value="Unassembled WGS sequence"/>
</dbReference>
<keyword evidence="3" id="KW-0158">Chromosome</keyword>
<dbReference type="GO" id="GO:0031262">
    <property type="term" value="C:Ndc80 complex"/>
    <property type="evidence" value="ECO:0007669"/>
    <property type="project" value="InterPro"/>
</dbReference>
<dbReference type="EMBL" id="KZ308428">
    <property type="protein sequence ID" value="KAG8229401.1"/>
    <property type="molecule type" value="Genomic_DNA"/>
</dbReference>
<gene>
    <name evidence="11" type="ORF">J437_LFUL000922</name>
</gene>
<sequence length="165" mass="19114">MSCHAMTVIKNMWPEFSATEKDFRNPSQEFLMRFYELFFDECAILELRMQTPSDVLYPESLNDTLPIISTTAFLSYISSHIKGPQFGLEDIIDPNPKKTWKLLENFTNYIIYVDAHAGKYSLIAYENATQAANEKEELTKEIDEIKEKLNEIAIRKTESASELKK</sequence>
<dbReference type="OrthoDB" id="8194677at2759"/>
<dbReference type="Gene3D" id="1.10.418.60">
    <property type="entry name" value="Ncd80 complex, Nuf2 subunit"/>
    <property type="match status" value="1"/>
</dbReference>
<evidence type="ECO:0000256" key="2">
    <source>
        <dbReference type="ARBA" id="ARBA00005498"/>
    </source>
</evidence>
<comment type="similarity">
    <text evidence="2">Belongs to the NUF2 family.</text>
</comment>
<dbReference type="InterPro" id="IPR005549">
    <property type="entry name" value="Kinetochore_Nuf2_N"/>
</dbReference>
<accession>A0A8K0P0Y2</accession>
<feature type="domain" description="Kinetochore protein Nuf2 N-terminal" evidence="10">
    <location>
        <begin position="15"/>
        <end position="124"/>
    </location>
</feature>